<dbReference type="OrthoDB" id="9769665at2"/>
<dbReference type="InterPro" id="IPR045175">
    <property type="entry name" value="M28_fam"/>
</dbReference>
<evidence type="ECO:0000259" key="2">
    <source>
        <dbReference type="Pfam" id="PF04389"/>
    </source>
</evidence>
<evidence type="ECO:0000256" key="1">
    <source>
        <dbReference type="SAM" id="SignalP"/>
    </source>
</evidence>
<feature type="signal peptide" evidence="1">
    <location>
        <begin position="1"/>
        <end position="35"/>
    </location>
</feature>
<dbReference type="GO" id="GO:0006508">
    <property type="term" value="P:proteolysis"/>
    <property type="evidence" value="ECO:0007669"/>
    <property type="project" value="InterPro"/>
</dbReference>
<gene>
    <name evidence="3" type="ORF">FBR43_04525</name>
</gene>
<evidence type="ECO:0000313" key="3">
    <source>
        <dbReference type="EMBL" id="TKD50104.1"/>
    </source>
</evidence>
<dbReference type="AlphaFoldDB" id="A0A4U1L0L0"/>
<dbReference type="SUPFAM" id="SSF53187">
    <property type="entry name" value="Zn-dependent exopeptidases"/>
    <property type="match status" value="1"/>
</dbReference>
<feature type="domain" description="Peptidase M28" evidence="2">
    <location>
        <begin position="101"/>
        <end position="300"/>
    </location>
</feature>
<reference evidence="3 4" key="1">
    <citation type="submission" date="2019-04" db="EMBL/GenBank/DDBJ databases">
        <authorList>
            <person name="Yang Y."/>
            <person name="Wei D."/>
        </authorList>
    </citation>
    <scope>NUCLEOTIDE SEQUENCE [LARGE SCALE GENOMIC DNA]</scope>
    <source>
        <strain evidence="3 4">L-1-4w-11</strain>
    </source>
</reference>
<keyword evidence="3" id="KW-0378">Hydrolase</keyword>
<dbReference type="PANTHER" id="PTHR12147:SF26">
    <property type="entry name" value="PEPTIDASE M28 DOMAIN-CONTAINING PROTEIN"/>
    <property type="match status" value="1"/>
</dbReference>
<dbReference type="GO" id="GO:0008235">
    <property type="term" value="F:metalloexopeptidase activity"/>
    <property type="evidence" value="ECO:0007669"/>
    <property type="project" value="InterPro"/>
</dbReference>
<evidence type="ECO:0000313" key="4">
    <source>
        <dbReference type="Proteomes" id="UP000309138"/>
    </source>
</evidence>
<proteinExistence type="predicted"/>
<name>A0A4U1L0L0_9SPHN</name>
<accession>A0A4U1L0L0</accession>
<dbReference type="PANTHER" id="PTHR12147">
    <property type="entry name" value="METALLOPEPTIDASE M28 FAMILY MEMBER"/>
    <property type="match status" value="1"/>
</dbReference>
<keyword evidence="1" id="KW-0732">Signal</keyword>
<dbReference type="Gene3D" id="3.40.630.10">
    <property type="entry name" value="Zn peptidases"/>
    <property type="match status" value="1"/>
</dbReference>
<dbReference type="InterPro" id="IPR007484">
    <property type="entry name" value="Peptidase_M28"/>
</dbReference>
<feature type="chain" id="PRO_5020467691" evidence="1">
    <location>
        <begin position="36"/>
        <end position="322"/>
    </location>
</feature>
<comment type="caution">
    <text evidence="3">The sequence shown here is derived from an EMBL/GenBank/DDBJ whole genome shotgun (WGS) entry which is preliminary data.</text>
</comment>
<organism evidence="3 4">
    <name type="scientific">Sphingomonas baiyangensis</name>
    <dbReference type="NCBI Taxonomy" id="2572576"/>
    <lineage>
        <taxon>Bacteria</taxon>
        <taxon>Pseudomonadati</taxon>
        <taxon>Pseudomonadota</taxon>
        <taxon>Alphaproteobacteria</taxon>
        <taxon>Sphingomonadales</taxon>
        <taxon>Sphingomonadaceae</taxon>
        <taxon>Sphingomonas</taxon>
    </lineage>
</organism>
<dbReference type="Pfam" id="PF04389">
    <property type="entry name" value="Peptidase_M28"/>
    <property type="match status" value="1"/>
</dbReference>
<keyword evidence="4" id="KW-1185">Reference proteome</keyword>
<protein>
    <submittedName>
        <fullName evidence="3">M20/M25/M40 family metallo-hydrolase</fullName>
    </submittedName>
</protein>
<dbReference type="EMBL" id="SWKR01000002">
    <property type="protein sequence ID" value="TKD50104.1"/>
    <property type="molecule type" value="Genomic_DNA"/>
</dbReference>
<sequence length="322" mass="34502">MAGRADRPFRSRTRALGQRMLALTLPLALLASSQASDPLLTDLATLAAPRMEGRAPATRGSARARAHIIARLEAIGAAPLYARYERPFRTRHRGRALRGTNVLAQIDGTDRDDHRVIVVGAHYDHVGMQGGRLHPGADDNASGVAALLAIAQSLADKPARHKVILAFWDAEEPGFYGARAFVADPPVPLARIALNINLDMVSRSDKGELFAVGGKTYPQLQPVLDTLANEAPIKLRFGHEGPQEGDDDWVELSDHAAFHAKSIPFVYFGVEDHTDYHQPGDTAGKVPVEFFRGSAATILAAVRAFDAALDTAPGLAGPAPGR</sequence>
<dbReference type="Proteomes" id="UP000309138">
    <property type="component" value="Unassembled WGS sequence"/>
</dbReference>